<dbReference type="PANTHER" id="PTHR21248">
    <property type="entry name" value="CARDIOLIPIN SYNTHASE"/>
    <property type="match status" value="1"/>
</dbReference>
<dbReference type="SUPFAM" id="SSF56024">
    <property type="entry name" value="Phospholipase D/nuclease"/>
    <property type="match status" value="2"/>
</dbReference>
<accession>A0A643FWI9</accession>
<dbReference type="Pfam" id="PF13396">
    <property type="entry name" value="PLDc_N"/>
    <property type="match status" value="1"/>
</dbReference>
<dbReference type="Pfam" id="PF13091">
    <property type="entry name" value="PLDc_2"/>
    <property type="match status" value="2"/>
</dbReference>
<keyword evidence="2" id="KW-1003">Cell membrane</keyword>
<evidence type="ECO:0000259" key="13">
    <source>
        <dbReference type="PROSITE" id="PS50035"/>
    </source>
</evidence>
<evidence type="ECO:0000256" key="8">
    <source>
        <dbReference type="ARBA" id="ARBA00023098"/>
    </source>
</evidence>
<dbReference type="InterPro" id="IPR025202">
    <property type="entry name" value="PLD-like_dom"/>
</dbReference>
<dbReference type="NCBIfam" id="TIGR04265">
    <property type="entry name" value="bac_cardiolipin"/>
    <property type="match status" value="1"/>
</dbReference>
<evidence type="ECO:0000256" key="1">
    <source>
        <dbReference type="ARBA" id="ARBA00004651"/>
    </source>
</evidence>
<proteinExistence type="predicted"/>
<sequence>MPVGFSWWWPSLFTLAEWAIRLAMLVYVPQRRAPAAARTWLLLIFFLPWLGLVLYALFGRIYYPKSRRLKLARINQGIANVRDRVARFAPLQPLPAAVAADAAGLIERLGSYSPMRGNAVALLDDYDATVAAMIADIDGARHQVHLLVYIYAADATGRAFTDALLRASARGVRCRLLVDALGARAGWRMFADTLRDGGVEVVQALPMRSLMAVLKGKSARFDLRNHRKILVVDGSIGYIGSQNVIDAESMPGLPNEELVARVTGPVVAELQAVFLADRYLETGDGNFDLDSFPPMEAQGPHIAQMLPSGPGYGTQNAQMALISMIHRARSEVVITTPYFVPDEAFLQALHLACYRGVAVHLVLSQRIDQRFTQAAQEAYFGVLLDSGVQIHLYRPAFLHAKHVTIDDEVAMVGSTNMDIRSFALNAEAALVIYDRDVVARMRRIQQRYLANSETVVRAVWQRRPLHTRTWQNLCRLADSLL</sequence>
<protein>
    <recommendedName>
        <fullName evidence="12">Cardiolipin synthase</fullName>
        <ecNumber evidence="12">2.7.8.-</ecNumber>
    </recommendedName>
</protein>
<feature type="domain" description="PLD phosphodiesterase" evidence="13">
    <location>
        <begin position="221"/>
        <end position="248"/>
    </location>
</feature>
<keyword evidence="11" id="KW-1208">Phospholipid metabolism</keyword>
<dbReference type="InterPro" id="IPR022924">
    <property type="entry name" value="Cardiolipin_synthase"/>
</dbReference>
<organism evidence="14 15">
    <name type="scientific">Cupriavidus basilensis</name>
    <dbReference type="NCBI Taxonomy" id="68895"/>
    <lineage>
        <taxon>Bacteria</taxon>
        <taxon>Pseudomonadati</taxon>
        <taxon>Pseudomonadota</taxon>
        <taxon>Betaproteobacteria</taxon>
        <taxon>Burkholderiales</taxon>
        <taxon>Burkholderiaceae</taxon>
        <taxon>Cupriavidus</taxon>
    </lineage>
</organism>
<keyword evidence="4" id="KW-0808">Transferase</keyword>
<name>A0A643FWI9_9BURK</name>
<evidence type="ECO:0000256" key="9">
    <source>
        <dbReference type="ARBA" id="ARBA00023136"/>
    </source>
</evidence>
<evidence type="ECO:0000256" key="7">
    <source>
        <dbReference type="ARBA" id="ARBA00022989"/>
    </source>
</evidence>
<keyword evidence="5" id="KW-0812">Transmembrane</keyword>
<evidence type="ECO:0000256" key="12">
    <source>
        <dbReference type="NCBIfam" id="TIGR04265"/>
    </source>
</evidence>
<keyword evidence="8" id="KW-0443">Lipid metabolism</keyword>
<feature type="domain" description="PLD phosphodiesterase" evidence="13">
    <location>
        <begin position="394"/>
        <end position="421"/>
    </location>
</feature>
<evidence type="ECO:0000256" key="4">
    <source>
        <dbReference type="ARBA" id="ARBA00022679"/>
    </source>
</evidence>
<reference evidence="14 15" key="1">
    <citation type="submission" date="2020-10" db="EMBL/GenBank/DDBJ databases">
        <title>Complete genome sequence of Cupriavidus basilensis CCUG 49340T.</title>
        <authorList>
            <person name="Salva-Serra F."/>
            <person name="Donoso R.A."/>
            <person name="Cho K.H."/>
            <person name="Yoo J.A."/>
            <person name="Lee K."/>
            <person name="Yoon S.-H."/>
            <person name="Perez-Pantoja D."/>
            <person name="Moore E.R.B."/>
        </authorList>
    </citation>
    <scope>NUCLEOTIDE SEQUENCE [LARGE SCALE GENOMIC DNA]</scope>
    <source>
        <strain evidence="15">CCUG 49340</strain>
    </source>
</reference>
<dbReference type="Gene3D" id="3.30.870.10">
    <property type="entry name" value="Endonuclease Chain A"/>
    <property type="match status" value="2"/>
</dbReference>
<evidence type="ECO:0000256" key="6">
    <source>
        <dbReference type="ARBA" id="ARBA00022737"/>
    </source>
</evidence>
<dbReference type="PROSITE" id="PS50035">
    <property type="entry name" value="PLD"/>
    <property type="match status" value="2"/>
</dbReference>
<dbReference type="InterPro" id="IPR001736">
    <property type="entry name" value="PLipase_D/transphosphatidylase"/>
</dbReference>
<dbReference type="GO" id="GO:0008808">
    <property type="term" value="F:cardiolipin synthase activity"/>
    <property type="evidence" value="ECO:0007669"/>
    <property type="project" value="UniProtKB-UniRule"/>
</dbReference>
<dbReference type="GO" id="GO:0005886">
    <property type="term" value="C:plasma membrane"/>
    <property type="evidence" value="ECO:0007669"/>
    <property type="project" value="UniProtKB-SubCell"/>
</dbReference>
<dbReference type="CDD" id="cd09152">
    <property type="entry name" value="PLDc_EcCLS_like_1"/>
    <property type="match status" value="1"/>
</dbReference>
<evidence type="ECO:0000313" key="15">
    <source>
        <dbReference type="Proteomes" id="UP000397656"/>
    </source>
</evidence>
<dbReference type="InterPro" id="IPR027379">
    <property type="entry name" value="CLS_N"/>
</dbReference>
<evidence type="ECO:0000313" key="14">
    <source>
        <dbReference type="EMBL" id="QOT78636.1"/>
    </source>
</evidence>
<dbReference type="AlphaFoldDB" id="A0A643FWI9"/>
<keyword evidence="7" id="KW-1133">Transmembrane helix</keyword>
<dbReference type="CDD" id="cd09158">
    <property type="entry name" value="PLDc_EcCLS_like_2"/>
    <property type="match status" value="1"/>
</dbReference>
<gene>
    <name evidence="14" type="primary">cls</name>
    <name evidence="14" type="ORF">F7R26_016805</name>
</gene>
<dbReference type="SMART" id="SM00155">
    <property type="entry name" value="PLDc"/>
    <property type="match status" value="2"/>
</dbReference>
<keyword evidence="3" id="KW-0444">Lipid biosynthesis</keyword>
<keyword evidence="9" id="KW-0472">Membrane</keyword>
<dbReference type="PANTHER" id="PTHR21248:SF22">
    <property type="entry name" value="PHOSPHOLIPASE D"/>
    <property type="match status" value="1"/>
</dbReference>
<evidence type="ECO:0000256" key="5">
    <source>
        <dbReference type="ARBA" id="ARBA00022692"/>
    </source>
</evidence>
<evidence type="ECO:0000256" key="2">
    <source>
        <dbReference type="ARBA" id="ARBA00022475"/>
    </source>
</evidence>
<dbReference type="EC" id="2.7.8.-" evidence="12"/>
<keyword evidence="6" id="KW-0677">Repeat</keyword>
<keyword evidence="10" id="KW-0594">Phospholipid biosynthesis</keyword>
<dbReference type="GO" id="GO:0032049">
    <property type="term" value="P:cardiolipin biosynthetic process"/>
    <property type="evidence" value="ECO:0007669"/>
    <property type="project" value="UniProtKB-UniRule"/>
</dbReference>
<dbReference type="EMBL" id="CP062803">
    <property type="protein sequence ID" value="QOT78636.1"/>
    <property type="molecule type" value="Genomic_DNA"/>
</dbReference>
<evidence type="ECO:0000256" key="10">
    <source>
        <dbReference type="ARBA" id="ARBA00023209"/>
    </source>
</evidence>
<comment type="subcellular location">
    <subcellularLocation>
        <location evidence="1">Cell membrane</location>
        <topology evidence="1">Multi-pass membrane protein</topology>
    </subcellularLocation>
</comment>
<dbReference type="Proteomes" id="UP000397656">
    <property type="component" value="Chromosome 1"/>
</dbReference>
<evidence type="ECO:0000256" key="11">
    <source>
        <dbReference type="ARBA" id="ARBA00023264"/>
    </source>
</evidence>
<evidence type="ECO:0000256" key="3">
    <source>
        <dbReference type="ARBA" id="ARBA00022516"/>
    </source>
</evidence>